<dbReference type="Proteomes" id="UP000251558">
    <property type="component" value="Unassembled WGS sequence"/>
</dbReference>
<dbReference type="InterPro" id="IPR000182">
    <property type="entry name" value="GNAT_dom"/>
</dbReference>
<accession>A0A330HUL1</accession>
<name>A0A330HUL1_9HYPH</name>
<comment type="caution">
    <text evidence="2">The sequence shown here is derived from an EMBL/GenBank/DDBJ whole genome shotgun (WGS) entry which is preliminary data.</text>
</comment>
<reference evidence="2 3" key="1">
    <citation type="submission" date="2018-07" db="EMBL/GenBank/DDBJ databases">
        <title>Diversity of Mesorhizobium strains in Brazil.</title>
        <authorList>
            <person name="Helene L.C.F."/>
            <person name="Dall'Agnol R."/>
            <person name="Delamuta J.R.M."/>
            <person name="Hungria M."/>
        </authorList>
    </citation>
    <scope>NUCLEOTIDE SEQUENCE [LARGE SCALE GENOMIC DNA]</scope>
    <source>
        <strain evidence="2 3">AC99b</strain>
    </source>
</reference>
<dbReference type="InterPro" id="IPR016181">
    <property type="entry name" value="Acyl_CoA_acyltransferase"/>
</dbReference>
<keyword evidence="3" id="KW-1185">Reference proteome</keyword>
<dbReference type="RefSeq" id="WP_112097163.1">
    <property type="nucleotide sequence ID" value="NZ_QMBP01000003.1"/>
</dbReference>
<dbReference type="EMBL" id="QMBP01000003">
    <property type="protein sequence ID" value="RAZ91528.1"/>
    <property type="molecule type" value="Genomic_DNA"/>
</dbReference>
<dbReference type="Gene3D" id="3.40.630.30">
    <property type="match status" value="1"/>
</dbReference>
<sequence>MKRPSVSIERDVGVLTSLLQEVQALADSEKDALGFLPARAFEDAIGRGRLLVAVTNDGNSRTFAGYLLHSGVFPNAKIQQIASIRKARKIGVASTLLRSLVSDLERLGFMSIRADIASDLSGALAFYAKSGFEAVLERAGGKTRGRKIIVHSRQLDTDNLFSLATPVQAAALTDLAVRHRNPGEAPVFAFDLNVYFDLVRERNQSEHARRLFGEALGHTIRLAVADEFVAELRRTSRAPTADPVLQMALQLPRLPKPDGAALHELANQIYDTVFVQRNAKGVGTEQAKSDARHLAHAVISRAAAFITRDGPILNARNELLSTIGIDIATVEEVLDLLPEPLGTSGVGLHGQGFEIGSIDSAKLCSYLLEAGVAASTVSELIKASSEELVYREGIECGGRIVAAGMIQVPKGVEPIAKMVVHVRHEHDAELYADYLLSALIRASSQGAPVTIELAHLPGQSIVHKLAVARGFHRHGNSSAFFKIAVGKPCSASTWPAVVQQVRRRTGLILPDALPAASTGKEIDIQTPNGTKARVGVAVLEDLLGPTLLVWPGRCGVIVPITRAYADELLGTAVQPNLAFVANRDAAFLSLRGYVNSPRSAKKMSAGAPIIFYESKGKGNGRGAAVAVARIVNSIVVSKSQLDPKSDRRLVIDKSDGFSATDDLLLTTFDNLMAFPSPVTFGTLKRFDAVGPANLISAVSLSSEQIDSILACGWSIGKTH</sequence>
<evidence type="ECO:0000313" key="3">
    <source>
        <dbReference type="Proteomes" id="UP000251558"/>
    </source>
</evidence>
<protein>
    <recommendedName>
        <fullName evidence="1">N-acetyltransferase domain-containing protein</fullName>
    </recommendedName>
</protein>
<feature type="domain" description="N-acetyltransferase" evidence="1">
    <location>
        <begin position="12"/>
        <end position="156"/>
    </location>
</feature>
<evidence type="ECO:0000259" key="1">
    <source>
        <dbReference type="PROSITE" id="PS51186"/>
    </source>
</evidence>
<dbReference type="PROSITE" id="PS51186">
    <property type="entry name" value="GNAT"/>
    <property type="match status" value="1"/>
</dbReference>
<dbReference type="SUPFAM" id="SSF55729">
    <property type="entry name" value="Acyl-CoA N-acyltransferases (Nat)"/>
    <property type="match status" value="1"/>
</dbReference>
<organism evidence="2 3">
    <name type="scientific">Mesorhizobium hawassense</name>
    <dbReference type="NCBI Taxonomy" id="1209954"/>
    <lineage>
        <taxon>Bacteria</taxon>
        <taxon>Pseudomonadati</taxon>
        <taxon>Pseudomonadota</taxon>
        <taxon>Alphaproteobacteria</taxon>
        <taxon>Hyphomicrobiales</taxon>
        <taxon>Phyllobacteriaceae</taxon>
        <taxon>Mesorhizobium</taxon>
    </lineage>
</organism>
<dbReference type="Pfam" id="PF00583">
    <property type="entry name" value="Acetyltransf_1"/>
    <property type="match status" value="1"/>
</dbReference>
<proteinExistence type="predicted"/>
<dbReference type="OrthoDB" id="7825539at2"/>
<dbReference type="GO" id="GO:0016747">
    <property type="term" value="F:acyltransferase activity, transferring groups other than amino-acyl groups"/>
    <property type="evidence" value="ECO:0007669"/>
    <property type="project" value="InterPro"/>
</dbReference>
<gene>
    <name evidence="2" type="ORF">DPM33_09690</name>
</gene>
<dbReference type="AlphaFoldDB" id="A0A330HUL1"/>
<evidence type="ECO:0000313" key="2">
    <source>
        <dbReference type="EMBL" id="RAZ91528.1"/>
    </source>
</evidence>